<dbReference type="InterPro" id="IPR035461">
    <property type="entry name" value="GmhA/DiaA"/>
</dbReference>
<organism evidence="2 3">
    <name type="scientific">Gordoniibacillus kamchatkensis</name>
    <dbReference type="NCBI Taxonomy" id="1590651"/>
    <lineage>
        <taxon>Bacteria</taxon>
        <taxon>Bacillati</taxon>
        <taxon>Bacillota</taxon>
        <taxon>Bacilli</taxon>
        <taxon>Bacillales</taxon>
        <taxon>Paenibacillaceae</taxon>
        <taxon>Gordoniibacillus</taxon>
    </lineage>
</organism>
<feature type="domain" description="SIS" evidence="1">
    <location>
        <begin position="29"/>
        <end position="210"/>
    </location>
</feature>
<dbReference type="Gene3D" id="3.40.50.10490">
    <property type="entry name" value="Glucose-6-phosphate isomerase like protein, domain 1"/>
    <property type="match status" value="1"/>
</dbReference>
<dbReference type="EMBL" id="JXAK01000011">
    <property type="protein sequence ID" value="KIL41290.1"/>
    <property type="molecule type" value="Genomic_DNA"/>
</dbReference>
<accession>A0ABR5AL95</accession>
<dbReference type="InterPro" id="IPR050099">
    <property type="entry name" value="SIS_GmhA/DiaA_subfam"/>
</dbReference>
<dbReference type="CDD" id="cd05006">
    <property type="entry name" value="SIS_GmhA"/>
    <property type="match status" value="1"/>
</dbReference>
<evidence type="ECO:0000313" key="2">
    <source>
        <dbReference type="EMBL" id="KIL41290.1"/>
    </source>
</evidence>
<dbReference type="Pfam" id="PF13580">
    <property type="entry name" value="SIS_2"/>
    <property type="match status" value="2"/>
</dbReference>
<evidence type="ECO:0000259" key="1">
    <source>
        <dbReference type="PROSITE" id="PS51464"/>
    </source>
</evidence>
<dbReference type="GO" id="GO:0016853">
    <property type="term" value="F:isomerase activity"/>
    <property type="evidence" value="ECO:0007669"/>
    <property type="project" value="UniProtKB-KW"/>
</dbReference>
<dbReference type="InterPro" id="IPR001347">
    <property type="entry name" value="SIS_dom"/>
</dbReference>
<proteinExistence type="predicted"/>
<reference evidence="2 3" key="1">
    <citation type="submission" date="2014-12" db="EMBL/GenBank/DDBJ databases">
        <title>Draft genome sequence of Paenibacillus kamchatkensis strain B-2647.</title>
        <authorList>
            <person name="Karlyshev A.V."/>
            <person name="Kudryashova E.B."/>
        </authorList>
    </citation>
    <scope>NUCLEOTIDE SEQUENCE [LARGE SCALE GENOMIC DNA]</scope>
    <source>
        <strain evidence="2 3">VKM B-2647</strain>
    </source>
</reference>
<name>A0ABR5AL95_9BACL</name>
<keyword evidence="3" id="KW-1185">Reference proteome</keyword>
<dbReference type="InterPro" id="IPR046348">
    <property type="entry name" value="SIS_dom_sf"/>
</dbReference>
<evidence type="ECO:0000313" key="3">
    <source>
        <dbReference type="Proteomes" id="UP000031967"/>
    </source>
</evidence>
<keyword evidence="2" id="KW-0413">Isomerase</keyword>
<sequence length="211" mass="22483">MCDVFARLTAKYPELEACLPDIEQAARLLEVSYRQGGQTLLCGNGGSAADCEHIVGELMKGFMSKRPIPAAMRGKLQQLFPDDAGYLADHLQGALPAISLVSHTALATAFSNDVAADMVFAQQVYGYGRAGDVLVGLSTSGSSANVVRAMQVAKALGLGTIGFTGRSGGKLKELCDVTIRVPWDSTPDIQERHLPIYHAICIKLEEALFPS</sequence>
<dbReference type="SUPFAM" id="SSF53697">
    <property type="entry name" value="SIS domain"/>
    <property type="match status" value="1"/>
</dbReference>
<dbReference type="Proteomes" id="UP000031967">
    <property type="component" value="Unassembled WGS sequence"/>
</dbReference>
<protein>
    <submittedName>
        <fullName evidence="2">Phosphoheptose isomerase</fullName>
    </submittedName>
</protein>
<comment type="caution">
    <text evidence="2">The sequence shown here is derived from an EMBL/GenBank/DDBJ whole genome shotgun (WGS) entry which is preliminary data.</text>
</comment>
<dbReference type="PROSITE" id="PS51464">
    <property type="entry name" value="SIS"/>
    <property type="match status" value="1"/>
</dbReference>
<dbReference type="RefSeq" id="WP_041047177.1">
    <property type="nucleotide sequence ID" value="NZ_JXAK01000011.1"/>
</dbReference>
<gene>
    <name evidence="2" type="ORF">SD70_08605</name>
</gene>
<dbReference type="PANTHER" id="PTHR30390">
    <property type="entry name" value="SEDOHEPTULOSE 7-PHOSPHATE ISOMERASE / DNAA INITIATOR-ASSOCIATING FACTOR FOR REPLICATION INITIATION"/>
    <property type="match status" value="1"/>
</dbReference>